<feature type="compositionally biased region" description="Acidic residues" evidence="1">
    <location>
        <begin position="335"/>
        <end position="347"/>
    </location>
</feature>
<dbReference type="PANTHER" id="PTHR31240:SF0">
    <property type="entry name" value="MATERNAL EFFECT EMBRYO ARREST 18"/>
    <property type="match status" value="1"/>
</dbReference>
<dbReference type="InterPro" id="IPR038136">
    <property type="entry name" value="CofD-like_dom_sf"/>
</dbReference>
<comment type="caution">
    <text evidence="2">The sequence shown here is derived from an EMBL/GenBank/DDBJ whole genome shotgun (WGS) entry which is preliminary data.</text>
</comment>
<dbReference type="SUPFAM" id="SSF142338">
    <property type="entry name" value="CofD-like"/>
    <property type="match status" value="1"/>
</dbReference>
<feature type="region of interest" description="Disordered" evidence="1">
    <location>
        <begin position="298"/>
        <end position="389"/>
    </location>
</feature>
<protein>
    <submittedName>
        <fullName evidence="2">Uncharacterized protein</fullName>
    </submittedName>
</protein>
<proteinExistence type="predicted"/>
<dbReference type="AlphaFoldDB" id="A0A8K0NMK5"/>
<evidence type="ECO:0000313" key="3">
    <source>
        <dbReference type="Proteomes" id="UP000812966"/>
    </source>
</evidence>
<keyword evidence="3" id="KW-1185">Reference proteome</keyword>
<evidence type="ECO:0000313" key="2">
    <source>
        <dbReference type="EMBL" id="KAG7528609.1"/>
    </source>
</evidence>
<dbReference type="PANTHER" id="PTHR31240">
    <property type="entry name" value="MATERNAL EFFECT EMBRYO ARREST 18"/>
    <property type="match status" value="1"/>
</dbReference>
<dbReference type="Pfam" id="PF01933">
    <property type="entry name" value="CofD"/>
    <property type="match status" value="1"/>
</dbReference>
<dbReference type="Gene3D" id="3.40.50.10680">
    <property type="entry name" value="CofD-like domains"/>
    <property type="match status" value="2"/>
</dbReference>
<feature type="compositionally biased region" description="Polar residues" evidence="1">
    <location>
        <begin position="356"/>
        <end position="373"/>
    </location>
</feature>
<dbReference type="OrthoDB" id="10267139at2759"/>
<name>A0A8K0NMK5_9TREE</name>
<dbReference type="Proteomes" id="UP000812966">
    <property type="component" value="Unassembled WGS sequence"/>
</dbReference>
<dbReference type="GO" id="GO:0043743">
    <property type="term" value="F:LPPG:FO 2-phospho-L-lactate transferase activity"/>
    <property type="evidence" value="ECO:0007669"/>
    <property type="project" value="InterPro"/>
</dbReference>
<accession>A0A8K0NMK5</accession>
<organism evidence="2 3">
    <name type="scientific">Filobasidium floriforme</name>
    <dbReference type="NCBI Taxonomy" id="5210"/>
    <lineage>
        <taxon>Eukaryota</taxon>
        <taxon>Fungi</taxon>
        <taxon>Dikarya</taxon>
        <taxon>Basidiomycota</taxon>
        <taxon>Agaricomycotina</taxon>
        <taxon>Tremellomycetes</taxon>
        <taxon>Filobasidiales</taxon>
        <taxon>Filobasidiaceae</taxon>
        <taxon>Filobasidium</taxon>
    </lineage>
</organism>
<reference evidence="2" key="1">
    <citation type="submission" date="2020-04" db="EMBL/GenBank/DDBJ databases">
        <title>Analysis of mating type loci in Filobasidium floriforme.</title>
        <authorList>
            <person name="Nowrousian M."/>
        </authorList>
    </citation>
    <scope>NUCLEOTIDE SEQUENCE</scope>
    <source>
        <strain evidence="2">CBS 6242</strain>
    </source>
</reference>
<evidence type="ECO:0000256" key="1">
    <source>
        <dbReference type="SAM" id="MobiDB-lite"/>
    </source>
</evidence>
<gene>
    <name evidence="2" type="ORF">FFLO_06063</name>
</gene>
<dbReference type="EMBL" id="JABELV010000176">
    <property type="protein sequence ID" value="KAG7528609.1"/>
    <property type="molecule type" value="Genomic_DNA"/>
</dbReference>
<sequence length="620" mass="68207">MDDISKSLQNMHRYSFNTRAQLAEERKGEDSTGFTLPSQMDQISLDDPVESPLAVDSPLDIAGRLRTGYMDGKEEEKRKRSYVVISGGTAANDFVHAFGENCAFVLPVSDDGGSSSEILRVLGGPAIGDIRSRLIRLINTSTNDPLSPSPNGESSKNAQTTQAVHDLFAHRFPKDCTERQAREMWADLVEGKSPLWKNVPSDRRECIRSFLVHFNTLILKRAHKHFSFRNCSVGNAFLAAARDMLGGLPGAIFIFRAVSDSQHSGAVLPVILTNQRITIAARLENGFLITGQCEISHPAPPPSKILPESQTSSPFNRNKHRRRKDSMSFATGDSSSEEDTSTSESELEPGKDDLLQYSSSVDSLTSGQRSGASTPRPIERQGSPWRESPLSVAMAAGEVRLRSKKSKQLLFKRERTIPEHGSDDGPVDRNSLYTKGIEEVPLPSRIERVFYISDYGQEIKPDPNAEMLQHLAHNDMLVYSCGSLWTSIVPCLALKGVASAIAKSKTLKAKVLLLNSNNDRETDGYTAIDYVDTIVRTLNGANRAKKTSRETSISAVTISGRLKREYEPARLVSHVVHLESGKVPVEVDQLKAMGIATIRVPANAGSKFTTRTVSWAMEQI</sequence>
<dbReference type="InterPro" id="IPR002882">
    <property type="entry name" value="CofD"/>
</dbReference>